<dbReference type="GO" id="GO:0055088">
    <property type="term" value="P:lipid homeostasis"/>
    <property type="evidence" value="ECO:0007669"/>
    <property type="project" value="TreeGrafter"/>
</dbReference>
<evidence type="ECO:0000256" key="1">
    <source>
        <dbReference type="ARBA" id="ARBA00004141"/>
    </source>
</evidence>
<evidence type="ECO:0000313" key="9">
    <source>
        <dbReference type="EMBL" id="KAI0291211.1"/>
    </source>
</evidence>
<evidence type="ECO:0000256" key="5">
    <source>
        <dbReference type="PROSITE-ProRule" id="PRU00205"/>
    </source>
</evidence>
<accession>A0AAD4LUZ6</accession>
<comment type="caution">
    <text evidence="9">The sequence shown here is derived from an EMBL/GenBank/DDBJ whole genome shotgun (WGS) entry which is preliminary data.</text>
</comment>
<name>A0AAD4LUZ6_9AGAM</name>
<dbReference type="Proteomes" id="UP001203297">
    <property type="component" value="Unassembled WGS sequence"/>
</dbReference>
<evidence type="ECO:0000256" key="7">
    <source>
        <dbReference type="SAM" id="Phobius"/>
    </source>
</evidence>
<keyword evidence="4 5" id="KW-0472">Membrane</keyword>
<dbReference type="AlphaFoldDB" id="A0AAD4LUZ6"/>
<keyword evidence="2 5" id="KW-0812">Transmembrane</keyword>
<dbReference type="GO" id="GO:0005783">
    <property type="term" value="C:endoplasmic reticulum"/>
    <property type="evidence" value="ECO:0007669"/>
    <property type="project" value="TreeGrafter"/>
</dbReference>
<dbReference type="InterPro" id="IPR006634">
    <property type="entry name" value="TLC-dom"/>
</dbReference>
<reference evidence="9" key="1">
    <citation type="journal article" date="2022" name="New Phytol.">
        <title>Evolutionary transition to the ectomycorrhizal habit in the genomes of a hyperdiverse lineage of mushroom-forming fungi.</title>
        <authorList>
            <person name="Looney B."/>
            <person name="Miyauchi S."/>
            <person name="Morin E."/>
            <person name="Drula E."/>
            <person name="Courty P.E."/>
            <person name="Kohler A."/>
            <person name="Kuo A."/>
            <person name="LaButti K."/>
            <person name="Pangilinan J."/>
            <person name="Lipzen A."/>
            <person name="Riley R."/>
            <person name="Andreopoulos W."/>
            <person name="He G."/>
            <person name="Johnson J."/>
            <person name="Nolan M."/>
            <person name="Tritt A."/>
            <person name="Barry K.W."/>
            <person name="Grigoriev I.V."/>
            <person name="Nagy L.G."/>
            <person name="Hibbett D."/>
            <person name="Henrissat B."/>
            <person name="Matheny P.B."/>
            <person name="Labbe J."/>
            <person name="Martin F.M."/>
        </authorList>
    </citation>
    <scope>NUCLEOTIDE SEQUENCE</scope>
    <source>
        <strain evidence="9">BPL690</strain>
    </source>
</reference>
<dbReference type="SMART" id="SM00724">
    <property type="entry name" value="TLC"/>
    <property type="match status" value="1"/>
</dbReference>
<dbReference type="PROSITE" id="PS50922">
    <property type="entry name" value="TLC"/>
    <property type="match status" value="1"/>
</dbReference>
<dbReference type="EMBL" id="WTXG01000170">
    <property type="protein sequence ID" value="KAI0291211.1"/>
    <property type="molecule type" value="Genomic_DNA"/>
</dbReference>
<evidence type="ECO:0000256" key="4">
    <source>
        <dbReference type="ARBA" id="ARBA00023136"/>
    </source>
</evidence>
<feature type="transmembrane region" description="Helical" evidence="7">
    <location>
        <begin position="120"/>
        <end position="140"/>
    </location>
</feature>
<gene>
    <name evidence="9" type="ORF">B0F90DRAFT_1845903</name>
</gene>
<dbReference type="InterPro" id="IPR050846">
    <property type="entry name" value="TLCD"/>
</dbReference>
<keyword evidence="3 7" id="KW-1133">Transmembrane helix</keyword>
<dbReference type="GO" id="GO:0016020">
    <property type="term" value="C:membrane"/>
    <property type="evidence" value="ECO:0007669"/>
    <property type="project" value="UniProtKB-SubCell"/>
</dbReference>
<dbReference type="Pfam" id="PF03798">
    <property type="entry name" value="TRAM_LAG1_CLN8"/>
    <property type="match status" value="1"/>
</dbReference>
<organism evidence="9 10">
    <name type="scientific">Multifurca ochricompacta</name>
    <dbReference type="NCBI Taxonomy" id="376703"/>
    <lineage>
        <taxon>Eukaryota</taxon>
        <taxon>Fungi</taxon>
        <taxon>Dikarya</taxon>
        <taxon>Basidiomycota</taxon>
        <taxon>Agaricomycotina</taxon>
        <taxon>Agaricomycetes</taxon>
        <taxon>Russulales</taxon>
        <taxon>Russulaceae</taxon>
        <taxon>Multifurca</taxon>
    </lineage>
</organism>
<comment type="subcellular location">
    <subcellularLocation>
        <location evidence="1">Membrane</location>
        <topology evidence="1">Multi-pass membrane protein</topology>
    </subcellularLocation>
</comment>
<dbReference type="PANTHER" id="PTHR13439">
    <property type="entry name" value="CT120 PROTEIN"/>
    <property type="match status" value="1"/>
</dbReference>
<evidence type="ECO:0000256" key="3">
    <source>
        <dbReference type="ARBA" id="ARBA00022989"/>
    </source>
</evidence>
<feature type="region of interest" description="Disordered" evidence="6">
    <location>
        <begin position="247"/>
        <end position="282"/>
    </location>
</feature>
<feature type="transmembrane region" description="Helical" evidence="7">
    <location>
        <begin position="174"/>
        <end position="194"/>
    </location>
</feature>
<keyword evidence="10" id="KW-1185">Reference proteome</keyword>
<dbReference type="PANTHER" id="PTHR13439:SF0">
    <property type="entry name" value="TOPOISOMERASE I DAMAGE AFFECTED PROTEIN 4"/>
    <property type="match status" value="1"/>
</dbReference>
<evidence type="ECO:0000256" key="2">
    <source>
        <dbReference type="ARBA" id="ARBA00022692"/>
    </source>
</evidence>
<evidence type="ECO:0000256" key="6">
    <source>
        <dbReference type="SAM" id="MobiDB-lite"/>
    </source>
</evidence>
<feature type="domain" description="TLC" evidence="8">
    <location>
        <begin position="50"/>
        <end position="245"/>
    </location>
</feature>
<feature type="transmembrane region" description="Helical" evidence="7">
    <location>
        <begin position="214"/>
        <end position="233"/>
    </location>
</feature>
<protein>
    <submittedName>
        <fullName evidence="9">DUF887-domain-containing protein</fullName>
    </submittedName>
</protein>
<evidence type="ECO:0000259" key="8">
    <source>
        <dbReference type="PROSITE" id="PS50922"/>
    </source>
</evidence>
<sequence length="282" mass="30988">MAAILPLHLPDHLPTLLISTVGFAAVHHLVAPEFAQFLLGKKAWDALGTRDRVGWQSHASSLVHSLLILPLAARCLHIPALAADRAFGWDPRAGTLFAVTSGYFLWDSVVCIVHYEGIGFMVHGLACLAIYLNAFRPFLAYYGSRFLLWELSTPFLNIHWMLDKTGQTGSPLQFVNGLILLSTFAGARLAYGSIMSYQFSQTLFESRDGLPSAVFAGYAFGNLILNGLNVFWFTRMIVALRKRFNSGKKDRGNDNTAGAKGRPISQANTTTADGTARVKKRN</sequence>
<evidence type="ECO:0000313" key="10">
    <source>
        <dbReference type="Proteomes" id="UP001203297"/>
    </source>
</evidence>
<proteinExistence type="predicted"/>